<gene>
    <name evidence="2" type="ORF">CAETHG_2958</name>
</gene>
<evidence type="ECO:0000256" key="1">
    <source>
        <dbReference type="SAM" id="Phobius"/>
    </source>
</evidence>
<keyword evidence="1" id="KW-0812">Transmembrane</keyword>
<protein>
    <recommendedName>
        <fullName evidence="4">DUF3784 domain-containing protein</fullName>
    </recommendedName>
</protein>
<keyword evidence="1" id="KW-0472">Membrane</keyword>
<keyword evidence="1" id="KW-1133">Transmembrane helix</keyword>
<feature type="transmembrane region" description="Helical" evidence="1">
    <location>
        <begin position="51"/>
        <end position="72"/>
    </location>
</feature>
<feature type="transmembrane region" description="Helical" evidence="1">
    <location>
        <begin position="116"/>
        <end position="137"/>
    </location>
</feature>
<name>A0ABN4BHH7_9CLOT</name>
<evidence type="ECO:0008006" key="4">
    <source>
        <dbReference type="Google" id="ProtNLM"/>
    </source>
</evidence>
<evidence type="ECO:0000313" key="3">
    <source>
        <dbReference type="Proteomes" id="UP000017590"/>
    </source>
</evidence>
<feature type="transmembrane region" description="Helical" evidence="1">
    <location>
        <begin position="78"/>
        <end position="95"/>
    </location>
</feature>
<reference evidence="3" key="1">
    <citation type="journal article" date="2014" name="Biotechnol. Biofuels">
        <title>Comparison of single-molecule sequencing and hybrid approaches for finishing the genome of Clostridium autoethanogenum and analysis of CRISPR systems in industrial relevant Clostridia.</title>
        <authorList>
            <person name="Brown S.D."/>
            <person name="Nagaraju S."/>
            <person name="Utturkar S."/>
            <person name="De Tissera S."/>
            <person name="Segovia S."/>
            <person name="Mitchell W."/>
            <person name="Land M.L."/>
            <person name="Dassanayake A."/>
            <person name="Kopke M."/>
        </authorList>
    </citation>
    <scope>NUCLEOTIDE SEQUENCE [LARGE SCALE GENOMIC DNA]</scope>
    <source>
        <strain evidence="3">DSM 10061</strain>
    </source>
</reference>
<dbReference type="Pfam" id="PF20342">
    <property type="entry name" value="DUF6637"/>
    <property type="match status" value="1"/>
</dbReference>
<evidence type="ECO:0000313" key="2">
    <source>
        <dbReference type="EMBL" id="AGY77163.1"/>
    </source>
</evidence>
<dbReference type="EMBL" id="CP006763">
    <property type="protein sequence ID" value="AGY77163.1"/>
    <property type="molecule type" value="Genomic_DNA"/>
</dbReference>
<accession>A0ABN4BHH7</accession>
<dbReference type="Proteomes" id="UP000017590">
    <property type="component" value="Chromosome"/>
</dbReference>
<dbReference type="RefSeq" id="WP_023162924.1">
    <property type="nucleotide sequence ID" value="NC_022592.1"/>
</dbReference>
<sequence>MDSAVSGLLMFMGFMGVIQGIGMKYSKAVRTKFKLDTEGVDQKYVNFKANFLMILGGVILIFQAVTFINPTFGSKLQVMLPAVLLVAITWDFIYNRKRKSKYDNKKNKKLILKGSYKLYTNLLILAFSHTAQISIWASGTVMVFFT</sequence>
<dbReference type="InterPro" id="IPR046577">
    <property type="entry name" value="DUF6637"/>
</dbReference>
<keyword evidence="3" id="KW-1185">Reference proteome</keyword>
<proteinExistence type="predicted"/>
<organism evidence="2 3">
    <name type="scientific">Clostridium autoethanogenum DSM 10061</name>
    <dbReference type="NCBI Taxonomy" id="1341692"/>
    <lineage>
        <taxon>Bacteria</taxon>
        <taxon>Bacillati</taxon>
        <taxon>Bacillota</taxon>
        <taxon>Clostridia</taxon>
        <taxon>Eubacteriales</taxon>
        <taxon>Clostridiaceae</taxon>
        <taxon>Clostridium</taxon>
    </lineage>
</organism>
<feature type="transmembrane region" description="Helical" evidence="1">
    <location>
        <begin position="6"/>
        <end position="25"/>
    </location>
</feature>